<evidence type="ECO:0000256" key="6">
    <source>
        <dbReference type="ARBA" id="ARBA00022974"/>
    </source>
</evidence>
<comment type="function">
    <text evidence="10">May be a cell surface adhesion protein.</text>
</comment>
<accession>W9RJQ5</accession>
<keyword evidence="4" id="KW-0336">GPI-anchor</keyword>
<evidence type="ECO:0000256" key="1">
    <source>
        <dbReference type="ARBA" id="ARBA00004609"/>
    </source>
</evidence>
<dbReference type="PROSITE" id="PS50213">
    <property type="entry name" value="FAS1"/>
    <property type="match status" value="1"/>
</dbReference>
<dbReference type="eggNOG" id="ENOG502RZZR">
    <property type="taxonomic scope" value="Eukaryota"/>
</dbReference>
<evidence type="ECO:0000256" key="12">
    <source>
        <dbReference type="SAM" id="SignalP"/>
    </source>
</evidence>
<dbReference type="STRING" id="981085.W9RJQ5"/>
<organism evidence="14 15">
    <name type="scientific">Morus notabilis</name>
    <dbReference type="NCBI Taxonomy" id="981085"/>
    <lineage>
        <taxon>Eukaryota</taxon>
        <taxon>Viridiplantae</taxon>
        <taxon>Streptophyta</taxon>
        <taxon>Embryophyta</taxon>
        <taxon>Tracheophyta</taxon>
        <taxon>Spermatophyta</taxon>
        <taxon>Magnoliopsida</taxon>
        <taxon>eudicotyledons</taxon>
        <taxon>Gunneridae</taxon>
        <taxon>Pentapetalae</taxon>
        <taxon>rosids</taxon>
        <taxon>fabids</taxon>
        <taxon>Rosales</taxon>
        <taxon>Moraceae</taxon>
        <taxon>Moreae</taxon>
        <taxon>Morus</taxon>
    </lineage>
</organism>
<dbReference type="KEGG" id="mnt:21387924"/>
<dbReference type="PANTHER" id="PTHR32382:SF6">
    <property type="entry name" value="FASCICLIN-LIKE ARABINOGALACTAN PROTEIN 14"/>
    <property type="match status" value="1"/>
</dbReference>
<keyword evidence="3" id="KW-1003">Cell membrane</keyword>
<dbReference type="InterPro" id="IPR033254">
    <property type="entry name" value="Plant_FLA"/>
</dbReference>
<dbReference type="Gene3D" id="2.30.180.10">
    <property type="entry name" value="FAS1 domain"/>
    <property type="match status" value="1"/>
</dbReference>
<keyword evidence="8" id="KW-0325">Glycoprotein</keyword>
<evidence type="ECO:0000256" key="11">
    <source>
        <dbReference type="SAM" id="MobiDB-lite"/>
    </source>
</evidence>
<dbReference type="SUPFAM" id="SSF82153">
    <property type="entry name" value="FAS1 domain"/>
    <property type="match status" value="1"/>
</dbReference>
<gene>
    <name evidence="14" type="ORF">L484_004422</name>
</gene>
<dbReference type="Proteomes" id="UP000030645">
    <property type="component" value="Unassembled WGS sequence"/>
</dbReference>
<name>W9RJQ5_9ROSA</name>
<dbReference type="FunFam" id="2.30.180.10:FF:000015">
    <property type="entry name" value="Fasciclin-like arabinogalactan protein 3"/>
    <property type="match status" value="1"/>
</dbReference>
<feature type="signal peptide" evidence="12">
    <location>
        <begin position="1"/>
        <end position="24"/>
    </location>
</feature>
<comment type="similarity">
    <text evidence="2">Belongs to the fasciclin-like AGP family.</text>
</comment>
<keyword evidence="15" id="KW-1185">Reference proteome</keyword>
<feature type="domain" description="FAS1" evidence="13">
    <location>
        <begin position="30"/>
        <end position="182"/>
    </location>
</feature>
<protein>
    <recommendedName>
        <fullName evidence="13">FAS1 domain-containing protein</fullName>
    </recommendedName>
</protein>
<dbReference type="AlphaFoldDB" id="W9RJQ5"/>
<dbReference type="InterPro" id="IPR000782">
    <property type="entry name" value="FAS1_domain"/>
</dbReference>
<evidence type="ECO:0000256" key="4">
    <source>
        <dbReference type="ARBA" id="ARBA00022622"/>
    </source>
</evidence>
<feature type="compositionally biased region" description="Acidic residues" evidence="11">
    <location>
        <begin position="206"/>
        <end position="225"/>
    </location>
</feature>
<dbReference type="PANTHER" id="PTHR32382">
    <property type="entry name" value="FASCICLIN-LIKE ARABINOGALACTAN PROTEIN"/>
    <property type="match status" value="1"/>
</dbReference>
<evidence type="ECO:0000256" key="8">
    <source>
        <dbReference type="ARBA" id="ARBA00023180"/>
    </source>
</evidence>
<keyword evidence="9" id="KW-0449">Lipoprotein</keyword>
<evidence type="ECO:0000259" key="13">
    <source>
        <dbReference type="PROSITE" id="PS50213"/>
    </source>
</evidence>
<dbReference type="EMBL" id="KE345136">
    <property type="protein sequence ID" value="EXB94231.1"/>
    <property type="molecule type" value="Genomic_DNA"/>
</dbReference>
<evidence type="ECO:0000313" key="14">
    <source>
        <dbReference type="EMBL" id="EXB94231.1"/>
    </source>
</evidence>
<keyword evidence="5 12" id="KW-0732">Signal</keyword>
<sequence length="282" mass="29062">MTLKPTSPLLLLVATVVLLSAASAASTSAPFNITRLLGHFPEFGAFNDLLTRTKLSEIINHRQTITVLALNNDAISTSLAGKPLDVIKDILSVHIVLDFFGLPKLRYIVKDHRSGSVFATLFQATGKAKDCQGFVNVSVSDNGQNIAFGSAVEGSPLVAKVVGSVAVRPHNISVLHVSSPIVPHGVDPNPSPPSPPAPAEDPGPVSDDEEADGPADDSPEADALEADVKAPSDAPVSYSPDPEVPDAGVAVEIPESEKSGSGSALVGSVVGVGVIIGLFSLF</sequence>
<keyword evidence="6" id="KW-0654">Proteoglycan</keyword>
<evidence type="ECO:0000256" key="9">
    <source>
        <dbReference type="ARBA" id="ARBA00023288"/>
    </source>
</evidence>
<evidence type="ECO:0000256" key="7">
    <source>
        <dbReference type="ARBA" id="ARBA00023136"/>
    </source>
</evidence>
<evidence type="ECO:0000256" key="2">
    <source>
        <dbReference type="ARBA" id="ARBA00007843"/>
    </source>
</evidence>
<feature type="compositionally biased region" description="Pro residues" evidence="11">
    <location>
        <begin position="189"/>
        <end position="201"/>
    </location>
</feature>
<keyword evidence="7" id="KW-0472">Membrane</keyword>
<dbReference type="GO" id="GO:0005886">
    <property type="term" value="C:plasma membrane"/>
    <property type="evidence" value="ECO:0007669"/>
    <property type="project" value="UniProtKB-SubCell"/>
</dbReference>
<feature type="region of interest" description="Disordered" evidence="11">
    <location>
        <begin position="183"/>
        <end position="264"/>
    </location>
</feature>
<feature type="chain" id="PRO_5004928407" description="FAS1 domain-containing protein" evidence="12">
    <location>
        <begin position="25"/>
        <end position="282"/>
    </location>
</feature>
<comment type="subcellular location">
    <subcellularLocation>
        <location evidence="1">Cell membrane</location>
        <topology evidence="1">Lipid-anchor</topology>
        <topology evidence="1">GPI-anchor</topology>
    </subcellularLocation>
</comment>
<evidence type="ECO:0000313" key="15">
    <source>
        <dbReference type="Proteomes" id="UP000030645"/>
    </source>
</evidence>
<evidence type="ECO:0000256" key="5">
    <source>
        <dbReference type="ARBA" id="ARBA00022729"/>
    </source>
</evidence>
<dbReference type="InterPro" id="IPR036378">
    <property type="entry name" value="FAS1_dom_sf"/>
</dbReference>
<reference evidence="15" key="1">
    <citation type="submission" date="2013-01" db="EMBL/GenBank/DDBJ databases">
        <title>Draft Genome Sequence of a Mulberry Tree, Morus notabilis C.K. Schneid.</title>
        <authorList>
            <person name="He N."/>
            <person name="Zhao S."/>
        </authorList>
    </citation>
    <scope>NUCLEOTIDE SEQUENCE</scope>
</reference>
<proteinExistence type="inferred from homology"/>
<dbReference type="GO" id="GO:0098552">
    <property type="term" value="C:side of membrane"/>
    <property type="evidence" value="ECO:0007669"/>
    <property type="project" value="UniProtKB-KW"/>
</dbReference>
<evidence type="ECO:0000256" key="3">
    <source>
        <dbReference type="ARBA" id="ARBA00022475"/>
    </source>
</evidence>
<evidence type="ECO:0000256" key="10">
    <source>
        <dbReference type="ARBA" id="ARBA00024686"/>
    </source>
</evidence>
<dbReference type="OrthoDB" id="694090at2759"/>